<protein>
    <submittedName>
        <fullName evidence="1">Reverse transcriptase domain protein</fullName>
    </submittedName>
</protein>
<keyword evidence="1" id="KW-0548">Nucleotidyltransferase</keyword>
<evidence type="ECO:0000313" key="1">
    <source>
        <dbReference type="EMBL" id="KAL0939829.1"/>
    </source>
</evidence>
<reference evidence="1 2" key="1">
    <citation type="journal article" date="2020" name="Phytopathology">
        <title>Genome Sequence Resources of Colletotrichum truncatum, C. plurivorum, C. musicola, and C. sojae: Four Species Pathogenic to Soybean (Glycine max).</title>
        <authorList>
            <person name="Rogerio F."/>
            <person name="Boufleur T.R."/>
            <person name="Ciampi-Guillardi M."/>
            <person name="Sukno S.A."/>
            <person name="Thon M.R."/>
            <person name="Massola Junior N.S."/>
            <person name="Baroncelli R."/>
        </authorList>
    </citation>
    <scope>NUCLEOTIDE SEQUENCE [LARGE SCALE GENOMIC DNA]</scope>
    <source>
        <strain evidence="1 2">CMES1059</strain>
    </source>
</reference>
<keyword evidence="2" id="KW-1185">Reference proteome</keyword>
<name>A0ACC3Z6Z3_COLTU</name>
<accession>A0ACC3Z6Z3</accession>
<proteinExistence type="predicted"/>
<evidence type="ECO:0000313" key="2">
    <source>
        <dbReference type="Proteomes" id="UP000805649"/>
    </source>
</evidence>
<dbReference type="EMBL" id="VUJX02000003">
    <property type="protein sequence ID" value="KAL0939829.1"/>
    <property type="molecule type" value="Genomic_DNA"/>
</dbReference>
<keyword evidence="1" id="KW-0808">Transferase</keyword>
<gene>
    <name evidence="1" type="ORF">CTRU02_206439</name>
</gene>
<organism evidence="1 2">
    <name type="scientific">Colletotrichum truncatum</name>
    <name type="common">Anthracnose fungus</name>
    <name type="synonym">Colletotrichum capsici</name>
    <dbReference type="NCBI Taxonomy" id="5467"/>
    <lineage>
        <taxon>Eukaryota</taxon>
        <taxon>Fungi</taxon>
        <taxon>Dikarya</taxon>
        <taxon>Ascomycota</taxon>
        <taxon>Pezizomycotina</taxon>
        <taxon>Sordariomycetes</taxon>
        <taxon>Hypocreomycetidae</taxon>
        <taxon>Glomerellales</taxon>
        <taxon>Glomerellaceae</taxon>
        <taxon>Colletotrichum</taxon>
        <taxon>Colletotrichum truncatum species complex</taxon>
    </lineage>
</organism>
<comment type="caution">
    <text evidence="1">The sequence shown here is derived from an EMBL/GenBank/DDBJ whole genome shotgun (WGS) entry which is preliminary data.</text>
</comment>
<sequence length="138" mass="15872">MKDVEEESEEEEDDGNEELQRQVRKNNRDVGRLQEMFNSNAVVLEQLQATIRNLEGRNQELLNQNRTLQGAANIIQTPVDGREKLRFSTLSKYDGTPGKLKGFLIQLKNYHNFHCSNFRNESEKVLHASTLLDGKALQ</sequence>
<dbReference type="Proteomes" id="UP000805649">
    <property type="component" value="Unassembled WGS sequence"/>
</dbReference>
<keyword evidence="1" id="KW-0695">RNA-directed DNA polymerase</keyword>